<keyword evidence="4" id="KW-0689">Ribosomal protein</keyword>
<evidence type="ECO:0000313" key="9">
    <source>
        <dbReference type="EMBL" id="KAF1813030.1"/>
    </source>
</evidence>
<comment type="subcellular location">
    <subcellularLocation>
        <location evidence="1">Mitochondrion</location>
    </subcellularLocation>
</comment>
<gene>
    <name evidence="9 11" type="ORF">P152DRAFT_473552</name>
</gene>
<comment type="similarity">
    <text evidence="2">Belongs to the mitochondrion-specific ribosomal protein mL40 family.</text>
</comment>
<evidence type="ECO:0000256" key="6">
    <source>
        <dbReference type="ARBA" id="ARBA00023274"/>
    </source>
</evidence>
<dbReference type="Gene3D" id="6.10.250.3440">
    <property type="match status" value="1"/>
</dbReference>
<keyword evidence="5" id="KW-0496">Mitochondrion</keyword>
<dbReference type="GeneID" id="54421817"/>
<dbReference type="AlphaFoldDB" id="A0A6G1G551"/>
<keyword evidence="6" id="KW-0687">Ribonucleoprotein</keyword>
<dbReference type="PANTHER" id="PTHR39150">
    <property type="entry name" value="54S RIBOSOMAL PROTEIN L28, MITOCHONDRIAL"/>
    <property type="match status" value="1"/>
</dbReference>
<dbReference type="GO" id="GO:0032543">
    <property type="term" value="P:mitochondrial translation"/>
    <property type="evidence" value="ECO:0007669"/>
    <property type="project" value="InterPro"/>
</dbReference>
<evidence type="ECO:0000256" key="5">
    <source>
        <dbReference type="ARBA" id="ARBA00023128"/>
    </source>
</evidence>
<dbReference type="GO" id="GO:0003735">
    <property type="term" value="F:structural constituent of ribosome"/>
    <property type="evidence" value="ECO:0007669"/>
    <property type="project" value="InterPro"/>
</dbReference>
<dbReference type="GO" id="GO:0005840">
    <property type="term" value="C:ribosome"/>
    <property type="evidence" value="ECO:0007669"/>
    <property type="project" value="UniProtKB-KW"/>
</dbReference>
<dbReference type="InterPro" id="IPR019192">
    <property type="entry name" value="Ribosomal_mL40"/>
</dbReference>
<reference evidence="11" key="3">
    <citation type="submission" date="2025-04" db="UniProtKB">
        <authorList>
            <consortium name="RefSeq"/>
        </authorList>
    </citation>
    <scope>IDENTIFICATION</scope>
    <source>
        <strain evidence="11">CBS 781.70</strain>
    </source>
</reference>
<evidence type="ECO:0000256" key="1">
    <source>
        <dbReference type="ARBA" id="ARBA00004173"/>
    </source>
</evidence>
<evidence type="ECO:0000313" key="10">
    <source>
        <dbReference type="Proteomes" id="UP000504638"/>
    </source>
</evidence>
<accession>A0A6G1G551</accession>
<evidence type="ECO:0000256" key="2">
    <source>
        <dbReference type="ARBA" id="ARBA00009360"/>
    </source>
</evidence>
<dbReference type="GO" id="GO:1990904">
    <property type="term" value="C:ribonucleoprotein complex"/>
    <property type="evidence" value="ECO:0007669"/>
    <property type="project" value="UniProtKB-KW"/>
</dbReference>
<keyword evidence="10" id="KW-1185">Reference proteome</keyword>
<reference evidence="11" key="2">
    <citation type="submission" date="2020-04" db="EMBL/GenBank/DDBJ databases">
        <authorList>
            <consortium name="NCBI Genome Project"/>
        </authorList>
    </citation>
    <scope>NUCLEOTIDE SEQUENCE</scope>
    <source>
        <strain evidence="11">CBS 781.70</strain>
    </source>
</reference>
<dbReference type="PANTHER" id="PTHR39150:SF1">
    <property type="entry name" value="LARGE RIBOSOMAL SUBUNIT PROTEIN ML40"/>
    <property type="match status" value="1"/>
</dbReference>
<proteinExistence type="inferred from homology"/>
<sequence>MPFQPQVSPFSTSATLLARKKERPKKDKRITELRYHLMHPQTPRPLRFGRSRYLRHWTIHRAWQLYRRQQREARERELQRLYHSMRDACEELRHMDELGNRAPLSDATPGVIEDEGGEAETREQVRARPTGKEVGRLYRKAMKKQDVWKGFPIEYARPLTDYPSRDGWNIGWKRP</sequence>
<evidence type="ECO:0000256" key="3">
    <source>
        <dbReference type="ARBA" id="ARBA00022946"/>
    </source>
</evidence>
<dbReference type="RefSeq" id="XP_033534661.1">
    <property type="nucleotide sequence ID" value="XM_033681247.1"/>
</dbReference>
<evidence type="ECO:0000313" key="11">
    <source>
        <dbReference type="RefSeq" id="XP_033534661.1"/>
    </source>
</evidence>
<evidence type="ECO:0000256" key="4">
    <source>
        <dbReference type="ARBA" id="ARBA00022980"/>
    </source>
</evidence>
<evidence type="ECO:0000256" key="7">
    <source>
        <dbReference type="ARBA" id="ARBA00035192"/>
    </source>
</evidence>
<dbReference type="Proteomes" id="UP000504638">
    <property type="component" value="Unplaced"/>
</dbReference>
<organism evidence="9">
    <name type="scientific">Eremomyces bilateralis CBS 781.70</name>
    <dbReference type="NCBI Taxonomy" id="1392243"/>
    <lineage>
        <taxon>Eukaryota</taxon>
        <taxon>Fungi</taxon>
        <taxon>Dikarya</taxon>
        <taxon>Ascomycota</taxon>
        <taxon>Pezizomycotina</taxon>
        <taxon>Dothideomycetes</taxon>
        <taxon>Dothideomycetes incertae sedis</taxon>
        <taxon>Eremomycetales</taxon>
        <taxon>Eremomycetaceae</taxon>
        <taxon>Eremomyces</taxon>
    </lineage>
</organism>
<reference evidence="9 11" key="1">
    <citation type="submission" date="2020-01" db="EMBL/GenBank/DDBJ databases">
        <authorList>
            <consortium name="DOE Joint Genome Institute"/>
            <person name="Haridas S."/>
            <person name="Albert R."/>
            <person name="Binder M."/>
            <person name="Bloem J."/>
            <person name="Labutti K."/>
            <person name="Salamov A."/>
            <person name="Andreopoulos B."/>
            <person name="Baker S.E."/>
            <person name="Barry K."/>
            <person name="Bills G."/>
            <person name="Bluhm B.H."/>
            <person name="Cannon C."/>
            <person name="Castanera R."/>
            <person name="Culley D.E."/>
            <person name="Daum C."/>
            <person name="Ezra D."/>
            <person name="Gonzalez J.B."/>
            <person name="Henrissat B."/>
            <person name="Kuo A."/>
            <person name="Liang C."/>
            <person name="Lipzen A."/>
            <person name="Lutzoni F."/>
            <person name="Magnuson J."/>
            <person name="Mondo S."/>
            <person name="Nolan M."/>
            <person name="Ohm R."/>
            <person name="Pangilinan J."/>
            <person name="Park H.-J."/>
            <person name="Ramirez L."/>
            <person name="Alfaro M."/>
            <person name="Sun H."/>
            <person name="Tritt A."/>
            <person name="Yoshinaga Y."/>
            <person name="Zwiers L.-H."/>
            <person name="Turgeon B.G."/>
            <person name="Goodwin S.B."/>
            <person name="Spatafora J.W."/>
            <person name="Crous P.W."/>
            <person name="Grigoriev I.V."/>
        </authorList>
    </citation>
    <scope>NUCLEOTIDE SEQUENCE</scope>
    <source>
        <strain evidence="9 11">CBS 781.70</strain>
    </source>
</reference>
<protein>
    <recommendedName>
        <fullName evidence="7">Large ribosomal subunit protein mL40</fullName>
    </recommendedName>
</protein>
<dbReference type="EMBL" id="ML975156">
    <property type="protein sequence ID" value="KAF1813030.1"/>
    <property type="molecule type" value="Genomic_DNA"/>
</dbReference>
<dbReference type="Pfam" id="PF09812">
    <property type="entry name" value="MRP-L28"/>
    <property type="match status" value="1"/>
</dbReference>
<evidence type="ECO:0000256" key="8">
    <source>
        <dbReference type="SAM" id="MobiDB-lite"/>
    </source>
</evidence>
<name>A0A6G1G551_9PEZI</name>
<feature type="region of interest" description="Disordered" evidence="8">
    <location>
        <begin position="100"/>
        <end position="132"/>
    </location>
</feature>
<dbReference type="OrthoDB" id="2098203at2759"/>
<feature type="compositionally biased region" description="Basic and acidic residues" evidence="8">
    <location>
        <begin position="119"/>
        <end position="132"/>
    </location>
</feature>
<keyword evidence="3" id="KW-0809">Transit peptide</keyword>
<dbReference type="GO" id="GO:0005739">
    <property type="term" value="C:mitochondrion"/>
    <property type="evidence" value="ECO:0007669"/>
    <property type="project" value="UniProtKB-SubCell"/>
</dbReference>
<dbReference type="InterPro" id="IPR042831">
    <property type="entry name" value="Ribosomal_mL40_fung"/>
</dbReference>